<name>A0A6I0F9N6_9FIRM</name>
<gene>
    <name evidence="1" type="ORF">F8154_10020</name>
</gene>
<dbReference type="EMBL" id="WBZC01000036">
    <property type="protein sequence ID" value="KAB3534008.1"/>
    <property type="molecule type" value="Genomic_DNA"/>
</dbReference>
<keyword evidence="2" id="KW-1185">Reference proteome</keyword>
<sequence length="213" mass="25093">MIQIDDAGSGSLLGGTIIGAIRVETNEYKEELIPLKFYRAESFNKKLYTNYVVEIVKRLLNELNVSKSEELHVCRGYMFDELNKWLKANNYKHINLKITNPLQDIIENSFDNYAVSLGLPTSYINYTKYPFHFHRILKWVYADYEARSKLCKTGWKSWSKYNNLKVTTSFEVVKNKNWTCLKCNKIIPRNTTVAVKSYISNRHYKIYLHKHCI</sequence>
<organism evidence="1 2">
    <name type="scientific">Alkaliphilus pronyensis</name>
    <dbReference type="NCBI Taxonomy" id="1482732"/>
    <lineage>
        <taxon>Bacteria</taxon>
        <taxon>Bacillati</taxon>
        <taxon>Bacillota</taxon>
        <taxon>Clostridia</taxon>
        <taxon>Peptostreptococcales</taxon>
        <taxon>Natronincolaceae</taxon>
        <taxon>Alkaliphilus</taxon>
    </lineage>
</organism>
<comment type="caution">
    <text evidence="1">The sequence shown here is derived from an EMBL/GenBank/DDBJ whole genome shotgun (WGS) entry which is preliminary data.</text>
</comment>
<reference evidence="1 2" key="1">
    <citation type="submission" date="2019-10" db="EMBL/GenBank/DDBJ databases">
        <title>Alkaliphilus serpentinus sp. nov. and Alkaliphilus pronyensis sp. nov., two novel anaerobic alkaliphilic species isolated from the serpentinized-hosted hydrothermal field of the Prony Bay (New Caledonia).</title>
        <authorList>
            <person name="Postec A."/>
        </authorList>
    </citation>
    <scope>NUCLEOTIDE SEQUENCE [LARGE SCALE GENOMIC DNA]</scope>
    <source>
        <strain evidence="1 2">LacV</strain>
    </source>
</reference>
<dbReference type="OrthoDB" id="1738242at2"/>
<protein>
    <submittedName>
        <fullName evidence="1">Uncharacterized protein</fullName>
    </submittedName>
</protein>
<proteinExistence type="predicted"/>
<evidence type="ECO:0000313" key="1">
    <source>
        <dbReference type="EMBL" id="KAB3534008.1"/>
    </source>
</evidence>
<dbReference type="AlphaFoldDB" id="A0A6I0F9N6"/>
<evidence type="ECO:0000313" key="2">
    <source>
        <dbReference type="Proteomes" id="UP000432715"/>
    </source>
</evidence>
<dbReference type="Proteomes" id="UP000432715">
    <property type="component" value="Unassembled WGS sequence"/>
</dbReference>
<accession>A0A6I0F9N6</accession>